<dbReference type="RefSeq" id="WP_175457403.1">
    <property type="nucleotide sequence ID" value="NZ_JAANNT010000003.1"/>
</dbReference>
<dbReference type="Proteomes" id="UP000540128">
    <property type="component" value="Unassembled WGS sequence"/>
</dbReference>
<comment type="caution">
    <text evidence="2">The sequence shown here is derived from an EMBL/GenBank/DDBJ whole genome shotgun (WGS) entry which is preliminary data.</text>
</comment>
<keyword evidence="3" id="KW-1185">Reference proteome</keyword>
<reference evidence="2 3" key="1">
    <citation type="submission" date="2020-03" db="EMBL/GenBank/DDBJ databases">
        <title>Complete genome sequence of sixteen Streptomyces strains facilitates identification of candidate genes involved in plant growth-promotion in grain legumes and cereals.</title>
        <authorList>
            <person name="Gopalakrishnan S."/>
            <person name="Thakur V."/>
            <person name="Saxena R."/>
            <person name="Vadlamudi S."/>
            <person name="Purohit S."/>
            <person name="Kumar V."/>
            <person name="Rathore A."/>
            <person name="Chitikineni A."/>
            <person name="Varshney R.K."/>
        </authorList>
    </citation>
    <scope>NUCLEOTIDE SEQUENCE [LARGE SCALE GENOMIC DNA]</scope>
    <source>
        <strain evidence="2 3">KAI-180</strain>
    </source>
</reference>
<dbReference type="AlphaFoldDB" id="A0A7Y6C6P1"/>
<dbReference type="CDD" id="cd06587">
    <property type="entry name" value="VOC"/>
    <property type="match status" value="1"/>
</dbReference>
<dbReference type="Pfam" id="PF00903">
    <property type="entry name" value="Glyoxalase"/>
    <property type="match status" value="1"/>
</dbReference>
<dbReference type="PROSITE" id="PS51819">
    <property type="entry name" value="VOC"/>
    <property type="match status" value="1"/>
</dbReference>
<dbReference type="EMBL" id="JAANNT010000003">
    <property type="protein sequence ID" value="NUV28036.1"/>
    <property type="molecule type" value="Genomic_DNA"/>
</dbReference>
<sequence>MNTTTAGAPLPVTTLLAVAPVTDLARATTWYTHLLGRPADTHPMPSLAEWQLTPDTWLQLFHSPEHAGSTLINIGVPDLDRALGELARRGLEADTPQEGAGGTVRFAALYDPEGNRVTLIEGRG</sequence>
<protein>
    <submittedName>
        <fullName evidence="2">VOC family protein</fullName>
    </submittedName>
</protein>
<gene>
    <name evidence="2" type="ORF">G6W59_06735</name>
</gene>
<name>A0A7Y6C6P1_9ACTN</name>
<evidence type="ECO:0000313" key="2">
    <source>
        <dbReference type="EMBL" id="NUV28036.1"/>
    </source>
</evidence>
<feature type="domain" description="VOC" evidence="1">
    <location>
        <begin position="13"/>
        <end position="122"/>
    </location>
</feature>
<organism evidence="2 3">
    <name type="scientific">Streptomyces odorifer</name>
    <dbReference type="NCBI Taxonomy" id="53450"/>
    <lineage>
        <taxon>Bacteria</taxon>
        <taxon>Bacillati</taxon>
        <taxon>Actinomycetota</taxon>
        <taxon>Actinomycetes</taxon>
        <taxon>Kitasatosporales</taxon>
        <taxon>Streptomycetaceae</taxon>
        <taxon>Streptomyces</taxon>
        <taxon>Streptomyces albidoflavus group</taxon>
    </lineage>
</organism>
<dbReference type="SUPFAM" id="SSF54593">
    <property type="entry name" value="Glyoxalase/Bleomycin resistance protein/Dihydroxybiphenyl dioxygenase"/>
    <property type="match status" value="1"/>
</dbReference>
<evidence type="ECO:0000259" key="1">
    <source>
        <dbReference type="PROSITE" id="PS51819"/>
    </source>
</evidence>
<dbReference type="InterPro" id="IPR037523">
    <property type="entry name" value="VOC_core"/>
</dbReference>
<accession>A0A7Y6C6P1</accession>
<dbReference type="InterPro" id="IPR004360">
    <property type="entry name" value="Glyas_Fos-R_dOase_dom"/>
</dbReference>
<dbReference type="Gene3D" id="3.10.180.10">
    <property type="entry name" value="2,3-Dihydroxybiphenyl 1,2-Dioxygenase, domain 1"/>
    <property type="match status" value="1"/>
</dbReference>
<evidence type="ECO:0000313" key="3">
    <source>
        <dbReference type="Proteomes" id="UP000540128"/>
    </source>
</evidence>
<dbReference type="InterPro" id="IPR029068">
    <property type="entry name" value="Glyas_Bleomycin-R_OHBP_Dase"/>
</dbReference>
<proteinExistence type="predicted"/>